<dbReference type="InterPro" id="IPR014284">
    <property type="entry name" value="RNA_pol_sigma-70_dom"/>
</dbReference>
<keyword evidence="7" id="KW-1133">Transmembrane helix</keyword>
<dbReference type="PANTHER" id="PTHR43133:SF8">
    <property type="entry name" value="RNA POLYMERASE SIGMA FACTOR HI_1459-RELATED"/>
    <property type="match status" value="1"/>
</dbReference>
<keyword evidence="7" id="KW-0812">Transmembrane</keyword>
<keyword evidence="2" id="KW-0805">Transcription regulation</keyword>
<feature type="compositionally biased region" description="Pro residues" evidence="6">
    <location>
        <begin position="383"/>
        <end position="400"/>
    </location>
</feature>
<evidence type="ECO:0000256" key="6">
    <source>
        <dbReference type="SAM" id="MobiDB-lite"/>
    </source>
</evidence>
<dbReference type="Gene3D" id="1.10.10.1320">
    <property type="entry name" value="Anti-sigma factor, zinc-finger domain"/>
    <property type="match status" value="1"/>
</dbReference>
<dbReference type="InterPro" id="IPR027383">
    <property type="entry name" value="Znf_put"/>
</dbReference>
<keyword evidence="7" id="KW-0472">Membrane</keyword>
<dbReference type="Pfam" id="PF04542">
    <property type="entry name" value="Sigma70_r2"/>
    <property type="match status" value="1"/>
</dbReference>
<reference evidence="10" key="1">
    <citation type="submission" date="2024-07" db="EMBL/GenBank/DDBJ databases">
        <authorList>
            <person name="Li J."/>
            <person name="Wei H."/>
            <person name="Ma J."/>
        </authorList>
    </citation>
    <scope>NUCLEOTIDE SEQUENCE</scope>
    <source>
        <strain evidence="10">AMU7</strain>
    </source>
</reference>
<comment type="similarity">
    <text evidence="1">Belongs to the sigma-70 factor family. ECF subfamily.</text>
</comment>
<dbReference type="GO" id="GO:0003677">
    <property type="term" value="F:DNA binding"/>
    <property type="evidence" value="ECO:0007669"/>
    <property type="project" value="UniProtKB-KW"/>
</dbReference>
<dbReference type="InterPro" id="IPR041916">
    <property type="entry name" value="Anti_sigma_zinc_sf"/>
</dbReference>
<dbReference type="NCBIfam" id="TIGR02937">
    <property type="entry name" value="sigma70-ECF"/>
    <property type="match status" value="1"/>
</dbReference>
<gene>
    <name evidence="10" type="ORF">ABQM86_02150</name>
</gene>
<evidence type="ECO:0000259" key="8">
    <source>
        <dbReference type="Pfam" id="PF04542"/>
    </source>
</evidence>
<dbReference type="InterPro" id="IPR013325">
    <property type="entry name" value="RNA_pol_sigma_r2"/>
</dbReference>
<dbReference type="Pfam" id="PF13490">
    <property type="entry name" value="zf-HC2"/>
    <property type="match status" value="1"/>
</dbReference>
<protein>
    <submittedName>
        <fullName evidence="10">Sigma-70 family RNA polymerase sigma factor</fullName>
    </submittedName>
</protein>
<feature type="transmembrane region" description="Helical" evidence="7">
    <location>
        <begin position="302"/>
        <end position="324"/>
    </location>
</feature>
<dbReference type="Gene3D" id="1.10.1740.10">
    <property type="match status" value="1"/>
</dbReference>
<evidence type="ECO:0000256" key="4">
    <source>
        <dbReference type="ARBA" id="ARBA00023125"/>
    </source>
</evidence>
<dbReference type="Gene3D" id="1.10.10.10">
    <property type="entry name" value="Winged helix-like DNA-binding domain superfamily/Winged helix DNA-binding domain"/>
    <property type="match status" value="1"/>
</dbReference>
<dbReference type="GO" id="GO:0006352">
    <property type="term" value="P:DNA-templated transcription initiation"/>
    <property type="evidence" value="ECO:0007669"/>
    <property type="project" value="InterPro"/>
</dbReference>
<feature type="region of interest" description="Disordered" evidence="6">
    <location>
        <begin position="1"/>
        <end position="21"/>
    </location>
</feature>
<feature type="compositionally biased region" description="Low complexity" evidence="6">
    <location>
        <begin position="434"/>
        <end position="464"/>
    </location>
</feature>
<sequence length="580" mass="60167">MGGTAPADSNGRHGTGFGGDGNGAVADSDMDLVLQVRAGHRTAFEVLFERHQGVARKVAAAQVNNFADVDDVVADAFTSVYQSITAGKGPDTFFRAYLLTAVRRFAYQTNRGASRTRPTAESFVLDSAVFHDDPAVAHFESRAVTQAFRSLPERWQEVLWYVDIEGLKPAAVSPLIGLTPNGVSALALRARERLRQVYLQNHITSSTGDSCEEYSTQLGAYSRDGLRRRSQDRVRAHLEGCPKCTALLLDLNDVQSAMRAVVFPLVAGAAFTSVFPALAAVGAGTGVGAGLVHGMPHKEMAFFLKVGAGVMAVAAVSVGAAVALSGAGSNTAEVPVAEVSPTPRGQVSYGPDPAAPGAGEQDQPQFPAPNEPSSGAVEEPAVFPFPVPTKPAPSGFPAPSPSWKNPLFPTFAPTGPPTLPALVPLPGATPTPSPTSTQTPTATPSPTSTATPSPSSTATPSPAPAVTATFRAVPGTTASDTNITITFTLQPGPVPSNAEVVFAISAGADMIPGKLIEPAGWNCSSDDAATRQFRCSSNAVDPDALEFLLGVSKQDEGETTTLDYQFSGTGIETATFSNTF</sequence>
<evidence type="ECO:0000256" key="3">
    <source>
        <dbReference type="ARBA" id="ARBA00023082"/>
    </source>
</evidence>
<dbReference type="InterPro" id="IPR013324">
    <property type="entry name" value="RNA_pol_sigma_r3/r4-like"/>
</dbReference>
<feature type="domain" description="RNA polymerase sigma-70 region 2" evidence="8">
    <location>
        <begin position="47"/>
        <end position="115"/>
    </location>
</feature>
<dbReference type="RefSeq" id="WP_369745825.1">
    <property type="nucleotide sequence ID" value="NZ_CP165735.1"/>
</dbReference>
<evidence type="ECO:0000259" key="9">
    <source>
        <dbReference type="Pfam" id="PF13490"/>
    </source>
</evidence>
<keyword evidence="3" id="KW-0731">Sigma factor</keyword>
<evidence type="ECO:0000256" key="2">
    <source>
        <dbReference type="ARBA" id="ARBA00023015"/>
    </source>
</evidence>
<feature type="domain" description="Putative zinc-finger" evidence="9">
    <location>
        <begin position="211"/>
        <end position="244"/>
    </location>
</feature>
<dbReference type="GO" id="GO:0016987">
    <property type="term" value="F:sigma factor activity"/>
    <property type="evidence" value="ECO:0007669"/>
    <property type="project" value="UniProtKB-KW"/>
</dbReference>
<evidence type="ECO:0000256" key="7">
    <source>
        <dbReference type="SAM" id="Phobius"/>
    </source>
</evidence>
<dbReference type="InterPro" id="IPR036388">
    <property type="entry name" value="WH-like_DNA-bd_sf"/>
</dbReference>
<feature type="transmembrane region" description="Helical" evidence="7">
    <location>
        <begin position="261"/>
        <end position="281"/>
    </location>
</feature>
<dbReference type="AlphaFoldDB" id="A0AB39YNV0"/>
<dbReference type="InterPro" id="IPR039425">
    <property type="entry name" value="RNA_pol_sigma-70-like"/>
</dbReference>
<proteinExistence type="inferred from homology"/>
<organism evidence="10">
    <name type="scientific">Paenarthrobacter sp. AMU7</name>
    <dbReference type="NCBI Taxonomy" id="3162492"/>
    <lineage>
        <taxon>Bacteria</taxon>
        <taxon>Bacillati</taxon>
        <taxon>Actinomycetota</taxon>
        <taxon>Actinomycetes</taxon>
        <taxon>Micrococcales</taxon>
        <taxon>Micrococcaceae</taxon>
        <taxon>Paenarthrobacter</taxon>
    </lineage>
</organism>
<evidence type="ECO:0000313" key="10">
    <source>
        <dbReference type="EMBL" id="XDV72015.1"/>
    </source>
</evidence>
<evidence type="ECO:0000256" key="5">
    <source>
        <dbReference type="ARBA" id="ARBA00023163"/>
    </source>
</evidence>
<feature type="region of interest" description="Disordered" evidence="6">
    <location>
        <begin position="331"/>
        <end position="464"/>
    </location>
</feature>
<dbReference type="SUPFAM" id="SSF88946">
    <property type="entry name" value="Sigma2 domain of RNA polymerase sigma factors"/>
    <property type="match status" value="1"/>
</dbReference>
<name>A0AB39YNV0_9MICC</name>
<keyword evidence="5" id="KW-0804">Transcription</keyword>
<accession>A0AB39YNV0</accession>
<evidence type="ECO:0000256" key="1">
    <source>
        <dbReference type="ARBA" id="ARBA00010641"/>
    </source>
</evidence>
<dbReference type="SUPFAM" id="SSF88659">
    <property type="entry name" value="Sigma3 and sigma4 domains of RNA polymerase sigma factors"/>
    <property type="match status" value="1"/>
</dbReference>
<dbReference type="InterPro" id="IPR007627">
    <property type="entry name" value="RNA_pol_sigma70_r2"/>
</dbReference>
<dbReference type="PANTHER" id="PTHR43133">
    <property type="entry name" value="RNA POLYMERASE ECF-TYPE SIGMA FACTO"/>
    <property type="match status" value="1"/>
</dbReference>
<keyword evidence="4" id="KW-0238">DNA-binding</keyword>
<dbReference type="EMBL" id="CP165735">
    <property type="protein sequence ID" value="XDV72015.1"/>
    <property type="molecule type" value="Genomic_DNA"/>
</dbReference>